<protein>
    <submittedName>
        <fullName evidence="2">Nucleotidyltransferase domain-containing protein</fullName>
    </submittedName>
</protein>
<feature type="domain" description="Polymerase beta nucleotidyltransferase" evidence="1">
    <location>
        <begin position="13"/>
        <end position="104"/>
    </location>
</feature>
<proteinExistence type="predicted"/>
<organism evidence="2 3">
    <name type="scientific">Hominibacterium faecale</name>
    <dbReference type="NCBI Taxonomy" id="2839743"/>
    <lineage>
        <taxon>Bacteria</taxon>
        <taxon>Bacillati</taxon>
        <taxon>Bacillota</taxon>
        <taxon>Clostridia</taxon>
        <taxon>Peptostreptococcales</taxon>
        <taxon>Anaerovoracaceae</taxon>
        <taxon>Hominibacterium</taxon>
    </lineage>
</organism>
<dbReference type="Gene3D" id="3.30.460.10">
    <property type="entry name" value="Beta Polymerase, domain 2"/>
    <property type="match status" value="1"/>
</dbReference>
<dbReference type="Pfam" id="PF18765">
    <property type="entry name" value="Polbeta"/>
    <property type="match status" value="1"/>
</dbReference>
<dbReference type="PANTHER" id="PTHR33933">
    <property type="entry name" value="NUCLEOTIDYLTRANSFERASE"/>
    <property type="match status" value="1"/>
</dbReference>
<dbReference type="InterPro" id="IPR043519">
    <property type="entry name" value="NT_sf"/>
</dbReference>
<evidence type="ECO:0000313" key="3">
    <source>
        <dbReference type="Proteomes" id="UP001065549"/>
    </source>
</evidence>
<gene>
    <name evidence="2" type="ORF">OBO34_15260</name>
</gene>
<comment type="caution">
    <text evidence="2">The sequence shown here is derived from an EMBL/GenBank/DDBJ whole genome shotgun (WGS) entry which is preliminary data.</text>
</comment>
<dbReference type="PANTHER" id="PTHR33933:SF1">
    <property type="entry name" value="PROTEIN ADENYLYLTRANSFERASE MNTA-RELATED"/>
    <property type="match status" value="1"/>
</dbReference>
<dbReference type="RefSeq" id="WP_148397433.1">
    <property type="nucleotide sequence ID" value="NZ_JAJAGH010000013.1"/>
</dbReference>
<reference evidence="2" key="1">
    <citation type="submission" date="2022-09" db="EMBL/GenBank/DDBJ databases">
        <title>Culturomic study of gut microbiota in children with autism spectrum disorder.</title>
        <authorList>
            <person name="Efimov B.A."/>
            <person name="Chaplin A.V."/>
            <person name="Sokolova S.R."/>
            <person name="Pikina A.P."/>
            <person name="Korzhanova M."/>
            <person name="Belova V."/>
            <person name="Korostin D."/>
        </authorList>
    </citation>
    <scope>NUCLEOTIDE SEQUENCE</scope>
    <source>
        <strain evidence="2">ASD5510</strain>
    </source>
</reference>
<evidence type="ECO:0000313" key="2">
    <source>
        <dbReference type="EMBL" id="MCU7379703.1"/>
    </source>
</evidence>
<dbReference type="CDD" id="cd05403">
    <property type="entry name" value="NT_KNTase_like"/>
    <property type="match status" value="1"/>
</dbReference>
<name>A0A9J6QVY6_9FIRM</name>
<keyword evidence="3" id="KW-1185">Reference proteome</keyword>
<dbReference type="EMBL" id="JAOSHN010000006">
    <property type="protein sequence ID" value="MCU7379703.1"/>
    <property type="molecule type" value="Genomic_DNA"/>
</dbReference>
<dbReference type="AlphaFoldDB" id="A0A9J6QVY6"/>
<evidence type="ECO:0000259" key="1">
    <source>
        <dbReference type="Pfam" id="PF18765"/>
    </source>
</evidence>
<dbReference type="Proteomes" id="UP001065549">
    <property type="component" value="Unassembled WGS sequence"/>
</dbReference>
<dbReference type="InterPro" id="IPR041633">
    <property type="entry name" value="Polbeta"/>
</dbReference>
<sequence>MDRAAIVELAEGIQEILGEKIVKIILYGSVDRGTDTEESDVDVALLMIEKIDRKTKDILSDFIVDMNLKYNRVFSVLDIDYEQFQEWQQVLPFYRNINQEGIILWKAK</sequence>
<dbReference type="InterPro" id="IPR052548">
    <property type="entry name" value="Type_VII_TA_antitoxin"/>
</dbReference>
<accession>A0A9J6QVY6</accession>
<dbReference type="SUPFAM" id="SSF81301">
    <property type="entry name" value="Nucleotidyltransferase"/>
    <property type="match status" value="1"/>
</dbReference>